<feature type="region of interest" description="Disordered" evidence="1">
    <location>
        <begin position="95"/>
        <end position="146"/>
    </location>
</feature>
<name>A0A2U8FQD5_9BURK</name>
<evidence type="ECO:0000313" key="4">
    <source>
        <dbReference type="Proteomes" id="UP000244892"/>
    </source>
</evidence>
<keyword evidence="4" id="KW-1185">Reference proteome</keyword>
<dbReference type="AlphaFoldDB" id="A0A2U8FQD5"/>
<proteinExistence type="predicted"/>
<sequence length="146" mass="14724">MHAEKRSPWPLTAGVCAAAAILAGCGSAPVPREQLAVGQASIQAAQTAGAGELAPVELQRAREKYAMAVAAAKEREFAAARKLADEADVDAQVARTKAQAERSRRAADEVRAGVRTLQQQINSNAPGGAGAGAGGAGTSPGGMPRP</sequence>
<reference evidence="3 4" key="1">
    <citation type="submission" date="2018-05" db="EMBL/GenBank/DDBJ databases">
        <title>complete genome sequence of Aquabacterium olei NBRC 110486.</title>
        <authorList>
            <person name="Tang B."/>
            <person name="Chang J."/>
            <person name="Zhang L."/>
            <person name="Yang H."/>
        </authorList>
    </citation>
    <scope>NUCLEOTIDE SEQUENCE [LARGE SCALE GENOMIC DNA]</scope>
    <source>
        <strain evidence="3 4">NBRC 110486</strain>
    </source>
</reference>
<dbReference type="Gene3D" id="1.20.1270.390">
    <property type="match status" value="1"/>
</dbReference>
<gene>
    <name evidence="3" type="ORF">DEH84_03725</name>
</gene>
<dbReference type="EMBL" id="CP029210">
    <property type="protein sequence ID" value="AWI52624.1"/>
    <property type="molecule type" value="Genomic_DNA"/>
</dbReference>
<dbReference type="PROSITE" id="PS51257">
    <property type="entry name" value="PROKAR_LIPOPROTEIN"/>
    <property type="match status" value="1"/>
</dbReference>
<dbReference type="Pfam" id="PF14346">
    <property type="entry name" value="DUF4398"/>
    <property type="match status" value="1"/>
</dbReference>
<dbReference type="KEGG" id="aon:DEH84_03725"/>
<dbReference type="RefSeq" id="WP_109034880.1">
    <property type="nucleotide sequence ID" value="NZ_CP029210.1"/>
</dbReference>
<accession>A0A2U8FQD5</accession>
<organism evidence="3 4">
    <name type="scientific">Aquabacterium olei</name>
    <dbReference type="NCBI Taxonomy" id="1296669"/>
    <lineage>
        <taxon>Bacteria</taxon>
        <taxon>Pseudomonadati</taxon>
        <taxon>Pseudomonadota</taxon>
        <taxon>Betaproteobacteria</taxon>
        <taxon>Burkholderiales</taxon>
        <taxon>Aquabacterium</taxon>
    </lineage>
</organism>
<feature type="domain" description="DUF4398" evidence="2">
    <location>
        <begin position="33"/>
        <end position="109"/>
    </location>
</feature>
<dbReference type="Proteomes" id="UP000244892">
    <property type="component" value="Chromosome"/>
</dbReference>
<evidence type="ECO:0000313" key="3">
    <source>
        <dbReference type="EMBL" id="AWI52624.1"/>
    </source>
</evidence>
<feature type="compositionally biased region" description="Basic and acidic residues" evidence="1">
    <location>
        <begin position="98"/>
        <end position="112"/>
    </location>
</feature>
<dbReference type="InterPro" id="IPR025511">
    <property type="entry name" value="DUF4398"/>
</dbReference>
<evidence type="ECO:0000256" key="1">
    <source>
        <dbReference type="SAM" id="MobiDB-lite"/>
    </source>
</evidence>
<evidence type="ECO:0000259" key="2">
    <source>
        <dbReference type="Pfam" id="PF14346"/>
    </source>
</evidence>
<protein>
    <recommendedName>
        <fullName evidence="2">DUF4398 domain-containing protein</fullName>
    </recommendedName>
</protein>
<feature type="compositionally biased region" description="Gly residues" evidence="1">
    <location>
        <begin position="127"/>
        <end position="140"/>
    </location>
</feature>